<reference evidence="2" key="1">
    <citation type="submission" date="2021-02" db="EMBL/GenBank/DDBJ databases">
        <authorList>
            <person name="Nowell W R."/>
        </authorList>
    </citation>
    <scope>NUCLEOTIDE SEQUENCE</scope>
</reference>
<organism evidence="2 3">
    <name type="scientific">Rotaria magnacalcarata</name>
    <dbReference type="NCBI Taxonomy" id="392030"/>
    <lineage>
        <taxon>Eukaryota</taxon>
        <taxon>Metazoa</taxon>
        <taxon>Spiralia</taxon>
        <taxon>Gnathifera</taxon>
        <taxon>Rotifera</taxon>
        <taxon>Eurotatoria</taxon>
        <taxon>Bdelloidea</taxon>
        <taxon>Philodinida</taxon>
        <taxon>Philodinidae</taxon>
        <taxon>Rotaria</taxon>
    </lineage>
</organism>
<dbReference type="EMBL" id="CAJOBH010051877">
    <property type="protein sequence ID" value="CAF4383025.1"/>
    <property type="molecule type" value="Genomic_DNA"/>
</dbReference>
<evidence type="ECO:0000313" key="2">
    <source>
        <dbReference type="EMBL" id="CAF4383025.1"/>
    </source>
</evidence>
<feature type="domain" description="Helitron helicase-like" evidence="1">
    <location>
        <begin position="199"/>
        <end position="246"/>
    </location>
</feature>
<evidence type="ECO:0000259" key="1">
    <source>
        <dbReference type="Pfam" id="PF14214"/>
    </source>
</evidence>
<comment type="caution">
    <text evidence="2">The sequence shown here is derived from an EMBL/GenBank/DDBJ whole genome shotgun (WGS) entry which is preliminary data.</text>
</comment>
<dbReference type="Pfam" id="PF14214">
    <property type="entry name" value="Helitron_like_N"/>
    <property type="match status" value="1"/>
</dbReference>
<dbReference type="PANTHER" id="PTHR45786:SF74">
    <property type="entry name" value="ATP-DEPENDENT DNA HELICASE"/>
    <property type="match status" value="1"/>
</dbReference>
<dbReference type="InterPro" id="IPR025476">
    <property type="entry name" value="Helitron_helicase-like"/>
</dbReference>
<accession>A0A8S2V7A8</accession>
<gene>
    <name evidence="2" type="ORF">BYL167_LOCUS30816</name>
</gene>
<protein>
    <recommendedName>
        <fullName evidence="1">Helitron helicase-like domain-containing protein</fullName>
    </recommendedName>
</protein>
<proteinExistence type="predicted"/>
<sequence>MSENRAVNSAQNHEYYLANRDGILDERLRNYVEIRKLLLIGSLTDELIKKSNNFREFIRQYNNANAFASIGAKIEDIPGNGPHCFKISGEVYHCTSENIQIYTTLQPNSVQKLIHQPSYAELYVYDVDTSIEIRMTESGNARCLRDNTMVYNALRTADDIAIVYVADRDGNISAEPDFEVQPSNSNTLKRINHATKIRNKDNMVMVRKFGRPDLFITFTCNPKWEEIKSELKAFQNPSDRPDLVTRGLPHAHCLSTLSNEDKIKTADDFDNIISAELPDRNVQSELYNIIITQNIHGPCGRLYPKSICMVDGSCSKKVTKAFCNETDASTDGYSIYRRRNNSNDTHFTRNNIQVDNRFVVPYNSFLSLKCNAHINVELC</sequence>
<dbReference type="Proteomes" id="UP000681967">
    <property type="component" value="Unassembled WGS sequence"/>
</dbReference>
<dbReference type="PANTHER" id="PTHR45786">
    <property type="entry name" value="DNA BINDING PROTEIN-LIKE"/>
    <property type="match status" value="1"/>
</dbReference>
<name>A0A8S2V7A8_9BILA</name>
<evidence type="ECO:0000313" key="3">
    <source>
        <dbReference type="Proteomes" id="UP000681967"/>
    </source>
</evidence>
<dbReference type="AlphaFoldDB" id="A0A8S2V7A8"/>